<protein>
    <submittedName>
        <fullName evidence="1">RusA family crossover junction endodeoxyribonuclease</fullName>
    </submittedName>
</protein>
<dbReference type="Pfam" id="PF05866">
    <property type="entry name" value="RusA"/>
    <property type="match status" value="1"/>
</dbReference>
<dbReference type="GO" id="GO:0006281">
    <property type="term" value="P:DNA repair"/>
    <property type="evidence" value="ECO:0007669"/>
    <property type="project" value="InterPro"/>
</dbReference>
<dbReference type="Proteomes" id="UP000441455">
    <property type="component" value="Unassembled WGS sequence"/>
</dbReference>
<proteinExistence type="predicted"/>
<gene>
    <name evidence="1" type="ORF">FX155_07835</name>
</gene>
<dbReference type="RefSeq" id="WP_154488338.1">
    <property type="nucleotide sequence ID" value="NZ_VULN01000010.1"/>
</dbReference>
<evidence type="ECO:0000313" key="2">
    <source>
        <dbReference type="Proteomes" id="UP000441455"/>
    </source>
</evidence>
<dbReference type="EMBL" id="VULN01000010">
    <property type="protein sequence ID" value="MSS82502.1"/>
    <property type="molecule type" value="Genomic_DNA"/>
</dbReference>
<dbReference type="InterPro" id="IPR008822">
    <property type="entry name" value="Endonuclease_RusA-like"/>
</dbReference>
<name>A0A6N7W235_ACIFE</name>
<organism evidence="1 2">
    <name type="scientific">Acidaminococcus fermentans</name>
    <dbReference type="NCBI Taxonomy" id="905"/>
    <lineage>
        <taxon>Bacteria</taxon>
        <taxon>Bacillati</taxon>
        <taxon>Bacillota</taxon>
        <taxon>Negativicutes</taxon>
        <taxon>Acidaminococcales</taxon>
        <taxon>Acidaminococcaceae</taxon>
        <taxon>Acidaminococcus</taxon>
    </lineage>
</organism>
<sequence>MIEFCVFGDPRGKGRPRFKGHAYTDSKTRAYERMIQGAFLQSGESMFPEKVPVGVEVECYFRIPTSYSKRRKGLCRGNLELPLKKPDGDNILKVRIWEVKP</sequence>
<dbReference type="Gene3D" id="3.30.1330.70">
    <property type="entry name" value="Holliday junction resolvase RusA"/>
    <property type="match status" value="1"/>
</dbReference>
<dbReference type="SUPFAM" id="SSF103084">
    <property type="entry name" value="Holliday junction resolvase RusA"/>
    <property type="match status" value="1"/>
</dbReference>
<dbReference type="InterPro" id="IPR036614">
    <property type="entry name" value="RusA-like_sf"/>
</dbReference>
<dbReference type="GO" id="GO:0006310">
    <property type="term" value="P:DNA recombination"/>
    <property type="evidence" value="ECO:0007669"/>
    <property type="project" value="InterPro"/>
</dbReference>
<accession>A0A6N7W235</accession>
<reference evidence="1 2" key="1">
    <citation type="submission" date="2019-08" db="EMBL/GenBank/DDBJ databases">
        <title>In-depth cultivation of the pig gut microbiome towards novel bacterial diversity and tailored functional studies.</title>
        <authorList>
            <person name="Wylensek D."/>
            <person name="Hitch T.C.A."/>
            <person name="Clavel T."/>
        </authorList>
    </citation>
    <scope>NUCLEOTIDE SEQUENCE [LARGE SCALE GENOMIC DNA]</scope>
    <source>
        <strain evidence="1 2">WCA-389-WT-5B</strain>
    </source>
</reference>
<comment type="caution">
    <text evidence="1">The sequence shown here is derived from an EMBL/GenBank/DDBJ whole genome shotgun (WGS) entry which is preliminary data.</text>
</comment>
<evidence type="ECO:0000313" key="1">
    <source>
        <dbReference type="EMBL" id="MSS82502.1"/>
    </source>
</evidence>
<dbReference type="AlphaFoldDB" id="A0A6N7W235"/>
<dbReference type="GO" id="GO:0000287">
    <property type="term" value="F:magnesium ion binding"/>
    <property type="evidence" value="ECO:0007669"/>
    <property type="project" value="InterPro"/>
</dbReference>
<dbReference type="OrthoDB" id="5114842at2"/>